<dbReference type="HOGENOM" id="CLU_2299689_0_0_6"/>
<dbReference type="KEGG" id="asu:Asuc_0961"/>
<evidence type="ECO:0000313" key="2">
    <source>
        <dbReference type="Proteomes" id="UP000001114"/>
    </source>
</evidence>
<sequence>MRMIFNKSANLHMAKQSADCITLDLFADERRVGRPRSNPLSREQQIRINKRNQLRRDKSSGLKTCRIKITRLVSSTIRRIGVNARHLPGGINRKHFTKLL</sequence>
<proteinExistence type="predicted"/>
<keyword evidence="2" id="KW-1185">Reference proteome</keyword>
<dbReference type="Proteomes" id="UP000001114">
    <property type="component" value="Chromosome"/>
</dbReference>
<protein>
    <recommendedName>
        <fullName evidence="3">LexA regulated protein</fullName>
    </recommendedName>
</protein>
<accession>A6VMY2</accession>
<reference evidence="2" key="1">
    <citation type="journal article" date="2010" name="BMC Genomics">
        <title>A genomic perspective on the potential of Actinobacillus succinogenes for industrial succinate production.</title>
        <authorList>
            <person name="McKinlay J.B."/>
            <person name="Laivenieks M."/>
            <person name="Schindler B.D."/>
            <person name="McKinlay A.A."/>
            <person name="Siddaramappa S."/>
            <person name="Challacombe J.F."/>
            <person name="Lowry S.R."/>
            <person name="Clum A."/>
            <person name="Lapidus A.L."/>
            <person name="Burkhart K.B."/>
            <person name="Harkins V."/>
            <person name="Vieille C."/>
        </authorList>
    </citation>
    <scope>NUCLEOTIDE SEQUENCE [LARGE SCALE GENOMIC DNA]</scope>
    <source>
        <strain evidence="2">ATCC 55618 / DSM 22257 / CCUG 43843 / 130Z</strain>
    </source>
</reference>
<dbReference type="OrthoDB" id="6105869at2"/>
<gene>
    <name evidence="1" type="ordered locus">Asuc_0961</name>
</gene>
<dbReference type="STRING" id="339671.Asuc_0961"/>
<evidence type="ECO:0000313" key="1">
    <source>
        <dbReference type="EMBL" id="ABR74329.1"/>
    </source>
</evidence>
<dbReference type="NCBIfam" id="NF008671">
    <property type="entry name" value="PRK11675.1"/>
    <property type="match status" value="1"/>
</dbReference>
<evidence type="ECO:0008006" key="3">
    <source>
        <dbReference type="Google" id="ProtNLM"/>
    </source>
</evidence>
<name>A6VMY2_ACTSZ</name>
<dbReference type="AlphaFoldDB" id="A6VMY2"/>
<dbReference type="RefSeq" id="WP_012072706.1">
    <property type="nucleotide sequence ID" value="NC_009655.1"/>
</dbReference>
<organism evidence="1 2">
    <name type="scientific">Actinobacillus succinogenes (strain ATCC 55618 / DSM 22257 / CCUG 43843 / 130Z)</name>
    <dbReference type="NCBI Taxonomy" id="339671"/>
    <lineage>
        <taxon>Bacteria</taxon>
        <taxon>Pseudomonadati</taxon>
        <taxon>Pseudomonadota</taxon>
        <taxon>Gammaproteobacteria</taxon>
        <taxon>Pasteurellales</taxon>
        <taxon>Pasteurellaceae</taxon>
        <taxon>Actinobacillus</taxon>
    </lineage>
</organism>
<dbReference type="EMBL" id="CP000746">
    <property type="protein sequence ID" value="ABR74329.1"/>
    <property type="molecule type" value="Genomic_DNA"/>
</dbReference>